<feature type="transmembrane region" description="Helical" evidence="1">
    <location>
        <begin position="335"/>
        <end position="353"/>
    </location>
</feature>
<dbReference type="PANTHER" id="PTHR32063">
    <property type="match status" value="1"/>
</dbReference>
<feature type="transmembrane region" description="Helical" evidence="1">
    <location>
        <begin position="463"/>
        <end position="490"/>
    </location>
</feature>
<protein>
    <submittedName>
        <fullName evidence="2">Acriflavin resistance protein</fullName>
    </submittedName>
</protein>
<feature type="transmembrane region" description="Helical" evidence="1">
    <location>
        <begin position="968"/>
        <end position="992"/>
    </location>
</feature>
<feature type="transmembrane region" description="Helical" evidence="1">
    <location>
        <begin position="426"/>
        <end position="451"/>
    </location>
</feature>
<dbReference type="Gene3D" id="3.30.70.1440">
    <property type="entry name" value="Multidrug efflux transporter AcrB pore domain"/>
    <property type="match status" value="1"/>
</dbReference>
<dbReference type="Gene3D" id="1.20.1640.10">
    <property type="entry name" value="Multidrug efflux transporter AcrB transmembrane domain"/>
    <property type="match status" value="2"/>
</dbReference>
<dbReference type="HOGENOM" id="CLU_002755_1_2_5"/>
<evidence type="ECO:0000313" key="2">
    <source>
        <dbReference type="EMBL" id="ADG10260.1"/>
    </source>
</evidence>
<dbReference type="PANTHER" id="PTHR32063:SF77">
    <property type="entry name" value="ACR FAMILY TRANSPORT PROTEIN"/>
    <property type="match status" value="1"/>
</dbReference>
<evidence type="ECO:0000256" key="1">
    <source>
        <dbReference type="SAM" id="Phobius"/>
    </source>
</evidence>
<dbReference type="GO" id="GO:0042910">
    <property type="term" value="F:xenobiotic transmembrane transporter activity"/>
    <property type="evidence" value="ECO:0007669"/>
    <property type="project" value="TreeGrafter"/>
</dbReference>
<dbReference type="GO" id="GO:0005886">
    <property type="term" value="C:plasma membrane"/>
    <property type="evidence" value="ECO:0007669"/>
    <property type="project" value="TreeGrafter"/>
</dbReference>
<dbReference type="SUPFAM" id="SSF82714">
    <property type="entry name" value="Multidrug efflux transporter AcrB TolC docking domain, DN and DC subdomains"/>
    <property type="match status" value="2"/>
</dbReference>
<keyword evidence="1" id="KW-0812">Transmembrane</keyword>
<feature type="transmembrane region" description="Helical" evidence="1">
    <location>
        <begin position="863"/>
        <end position="885"/>
    </location>
</feature>
<accession>D5VGE1</accession>
<evidence type="ECO:0000313" key="3">
    <source>
        <dbReference type="Proteomes" id="UP000002629"/>
    </source>
</evidence>
<keyword evidence="1" id="KW-0472">Membrane</keyword>
<proteinExistence type="predicted"/>
<feature type="transmembrane region" description="Helical" evidence="1">
    <location>
        <begin position="360"/>
        <end position="380"/>
    </location>
</feature>
<dbReference type="RefSeq" id="WP_013078917.1">
    <property type="nucleotide sequence ID" value="NC_014100.1"/>
</dbReference>
<dbReference type="AlphaFoldDB" id="D5VGE1"/>
<feature type="transmembrane region" description="Helical" evidence="1">
    <location>
        <begin position="935"/>
        <end position="956"/>
    </location>
</feature>
<dbReference type="Gene3D" id="3.30.70.1320">
    <property type="entry name" value="Multidrug efflux transporter AcrB pore domain like"/>
    <property type="match status" value="1"/>
</dbReference>
<dbReference type="STRING" id="509190.Cseg_1785"/>
<dbReference type="eggNOG" id="COG0841">
    <property type="taxonomic scope" value="Bacteria"/>
</dbReference>
<dbReference type="InterPro" id="IPR001036">
    <property type="entry name" value="Acrflvin-R"/>
</dbReference>
<organism evidence="2 3">
    <name type="scientific">Caulobacter segnis (strain ATCC 21756 / DSM 7131 / JCM 7823 / NBRC 15250 / LMG 17158 / TK0059)</name>
    <name type="common">Mycoplana segnis</name>
    <dbReference type="NCBI Taxonomy" id="509190"/>
    <lineage>
        <taxon>Bacteria</taxon>
        <taxon>Pseudomonadati</taxon>
        <taxon>Pseudomonadota</taxon>
        <taxon>Alphaproteobacteria</taxon>
        <taxon>Caulobacterales</taxon>
        <taxon>Caulobacteraceae</taxon>
        <taxon>Caulobacter</taxon>
    </lineage>
</organism>
<feature type="transmembrane region" description="Helical" evidence="1">
    <location>
        <begin position="837"/>
        <end position="856"/>
    </location>
</feature>
<dbReference type="Gene3D" id="3.30.2090.10">
    <property type="entry name" value="Multidrug efflux transporter AcrB TolC docking domain, DN and DC subdomains"/>
    <property type="match status" value="2"/>
</dbReference>
<reference evidence="3" key="1">
    <citation type="journal article" date="2011" name="J. Bacteriol.">
        <title>Genome sequences of eight morphologically diverse alphaproteobacteria.</title>
        <authorList>
            <consortium name="US DOE Joint Genome Institute"/>
            <person name="Brown P.J."/>
            <person name="Kysela D.T."/>
            <person name="Buechlein A."/>
            <person name="Hemmerich C."/>
            <person name="Brun Y.V."/>
        </authorList>
    </citation>
    <scope>NUCLEOTIDE SEQUENCE [LARGE SCALE GENOMIC DNA]</scope>
    <source>
        <strain evidence="3">ATCC 21756 / DSM 7131 / JCM 7823 / NBRC 15250 / LMG 17158 / TK0059</strain>
    </source>
</reference>
<dbReference type="Proteomes" id="UP000002629">
    <property type="component" value="Chromosome"/>
</dbReference>
<dbReference type="PRINTS" id="PR00702">
    <property type="entry name" value="ACRIFLAVINRP"/>
</dbReference>
<dbReference type="EMBL" id="CP002008">
    <property type="protein sequence ID" value="ADG10260.1"/>
    <property type="molecule type" value="Genomic_DNA"/>
</dbReference>
<dbReference type="InterPro" id="IPR027463">
    <property type="entry name" value="AcrB_DN_DC_subdom"/>
</dbReference>
<dbReference type="KEGG" id="cse:Cseg_1785"/>
<dbReference type="SUPFAM" id="SSF82866">
    <property type="entry name" value="Multidrug efflux transporter AcrB transmembrane domain"/>
    <property type="match status" value="2"/>
</dbReference>
<feature type="transmembrane region" description="Helical" evidence="1">
    <location>
        <begin position="891"/>
        <end position="914"/>
    </location>
</feature>
<dbReference type="Pfam" id="PF00873">
    <property type="entry name" value="ACR_tran"/>
    <property type="match status" value="1"/>
</dbReference>
<dbReference type="Gene3D" id="3.30.70.1430">
    <property type="entry name" value="Multidrug efflux transporter AcrB pore domain"/>
    <property type="match status" value="2"/>
</dbReference>
<keyword evidence="1" id="KW-1133">Transmembrane helix</keyword>
<gene>
    <name evidence="2" type="ordered locus">Cseg_1785</name>
</gene>
<sequence length="1028" mass="108672">MILRVSAWSIRNPIPVVVLFAGLLIAGAAAFLQLPIKLLPNTAVPVVSVTVTQNGAAPSEIEKQITRPIEGGLASVAGVRHVSSTVTQGVSSTVVEFELGVDLQKAVDDVRSVVDRTRVELPPGIDPPTIDRVDFDSAPILTYVVSGGGLSIAELSWFVDDTVSRALQGGKSVAQVSRVGGVEQEVNVILDPDRMAALGVTAPQINNALFQASLDDTGGRAALGGGEQTIRVLASAERAEAIRNLTIPLAGGRYVALSDVAEIAQGAAEERSFARLDGRPVVGFQVQKTRQGSDVTAERSVREAIAKLRKAHPDMDFTEVLSTAKQTRESFSSTLHVLIEGMVLAALVVFLFLKDWRATAIAAVAMPLSLIPTFAVMQLLGFSLNGLTLLALTLVIGILVDDAIVEIENIEKRIEAGLSPYRASLVGADAIGLAVVATTATIVAVFLPVSFMGGIVGQFFREFGLTVAISVSFSLLVARLVTPVMAAYFLKPKPPGHAVVERMPGFYRRTLDWALKNRWKTAGIGALAAVASLGLAATRPIGFQPTQDAGFFYITLTAPPGASAAAMEQSVAAATRALMAQPETHHVMAVVGDGNALSEAILTVVLADHRARDTDTFMRQVRPLLRQIPDVRIATQTGFAAADVVITLTGDDPALLTRTQEQLMREMAALKEISGVRPAPAPQGKELVVRPHLDEAARLGVDARALASVLRVATIGDIDANVAKISQGERRTPIRVRLAREARQDPQVLGALRVPTLDGKSTPLSAIADFGFEAGPGQIVRQDRRRRASIEADLEGVTTGQAFAAIHALPTMRRLPPGITEVAAGDMEQTQEAFGGFVWALGAGVFLIYGVMCLLFHSLFKPITILSALPLVALGAFAGLALAGLPITLPVLIGLLMLLGLAGKNSILLVEFVIEAEKAGMDRWTALHEACRERGRPIVMTTLAMIAGMIPTALGLGEGAAFRKPMSIAVIGGLVSSTLLSLVLVPAAYEFVDDVERWLKARLSRLVTARSPGDDAPIVETAPGKALG</sequence>
<dbReference type="SUPFAM" id="SSF82693">
    <property type="entry name" value="Multidrug efflux transporter AcrB pore domain, PN1, PN2, PC1 and PC2 subdomains"/>
    <property type="match status" value="3"/>
</dbReference>
<name>D5VGE1_CAUST</name>